<dbReference type="InterPro" id="IPR051531">
    <property type="entry name" value="N-acetyltransferase"/>
</dbReference>
<dbReference type="Proteomes" id="UP000679629">
    <property type="component" value="Chromosome"/>
</dbReference>
<gene>
    <name evidence="3" type="ORF">KJK29_21175</name>
</gene>
<name>A0ABX8G4F4_9ACTN</name>
<keyword evidence="4" id="KW-1185">Reference proteome</keyword>
<sequence>MSEWGPGCAWPPDPIRTERLVLRESEGRDRVVFVELFASPDVGAYVGGHRSREELERAVPEVPGRRPGFFVVELDGVMVGMVTLDRRDVGRPGHVRPKGGEAELGFLFLPEAWGCGYAVEACGAVLSWFGDWLPGEPVVLCTRTANGRAMRLAEKLGFAEVERFEEYGAEQWLGVWSSVTPGGEGSGDDAGVRGTACEGRGPVDRLVTRPESRRRDRSA</sequence>
<dbReference type="EMBL" id="CP075896">
    <property type="protein sequence ID" value="QWB28356.1"/>
    <property type="molecule type" value="Genomic_DNA"/>
</dbReference>
<dbReference type="SUPFAM" id="SSF55729">
    <property type="entry name" value="Acyl-CoA N-acyltransferases (Nat)"/>
    <property type="match status" value="1"/>
</dbReference>
<evidence type="ECO:0000256" key="1">
    <source>
        <dbReference type="SAM" id="MobiDB-lite"/>
    </source>
</evidence>
<feature type="compositionally biased region" description="Basic and acidic residues" evidence="1">
    <location>
        <begin position="201"/>
        <end position="219"/>
    </location>
</feature>
<dbReference type="InterPro" id="IPR000182">
    <property type="entry name" value="GNAT_dom"/>
</dbReference>
<dbReference type="PROSITE" id="PS51186">
    <property type="entry name" value="GNAT"/>
    <property type="match status" value="1"/>
</dbReference>
<reference evidence="4" key="1">
    <citation type="submission" date="2021-05" db="EMBL/GenBank/DDBJ databases">
        <title>Direct Submission.</title>
        <authorList>
            <person name="Li K."/>
            <person name="Gao J."/>
        </authorList>
    </citation>
    <scope>NUCLEOTIDE SEQUENCE [LARGE SCALE GENOMIC DNA]</scope>
    <source>
        <strain evidence="4">MG62</strain>
    </source>
</reference>
<feature type="region of interest" description="Disordered" evidence="1">
    <location>
        <begin position="180"/>
        <end position="219"/>
    </location>
</feature>
<accession>A0ABX8G4F4</accession>
<proteinExistence type="predicted"/>
<evidence type="ECO:0000259" key="2">
    <source>
        <dbReference type="PROSITE" id="PS51186"/>
    </source>
</evidence>
<protein>
    <submittedName>
        <fullName evidence="3">GNAT family N-acetyltransferase</fullName>
    </submittedName>
</protein>
<organism evidence="3 4">
    <name type="scientific">Streptomyces koelreuteriae</name>
    <dbReference type="NCBI Taxonomy" id="2838015"/>
    <lineage>
        <taxon>Bacteria</taxon>
        <taxon>Bacillati</taxon>
        <taxon>Actinomycetota</taxon>
        <taxon>Actinomycetes</taxon>
        <taxon>Kitasatosporales</taxon>
        <taxon>Streptomycetaceae</taxon>
        <taxon>Streptomyces</taxon>
    </lineage>
</organism>
<dbReference type="Pfam" id="PF13302">
    <property type="entry name" value="Acetyltransf_3"/>
    <property type="match status" value="1"/>
</dbReference>
<dbReference type="PANTHER" id="PTHR43792">
    <property type="entry name" value="GNAT FAMILY, PUTATIVE (AFU_ORTHOLOGUE AFUA_3G00765)-RELATED-RELATED"/>
    <property type="match status" value="1"/>
</dbReference>
<feature type="domain" description="N-acetyltransferase" evidence="2">
    <location>
        <begin position="20"/>
        <end position="182"/>
    </location>
</feature>
<evidence type="ECO:0000313" key="3">
    <source>
        <dbReference type="EMBL" id="QWB28356.1"/>
    </source>
</evidence>
<dbReference type="PANTHER" id="PTHR43792:SF1">
    <property type="entry name" value="N-ACETYLTRANSFERASE DOMAIN-CONTAINING PROTEIN"/>
    <property type="match status" value="1"/>
</dbReference>
<dbReference type="InterPro" id="IPR016181">
    <property type="entry name" value="Acyl_CoA_acyltransferase"/>
</dbReference>
<evidence type="ECO:0000313" key="4">
    <source>
        <dbReference type="Proteomes" id="UP000679629"/>
    </source>
</evidence>
<dbReference type="Gene3D" id="3.40.630.30">
    <property type="match status" value="1"/>
</dbReference>